<proteinExistence type="predicted"/>
<evidence type="ECO:0000313" key="2">
    <source>
        <dbReference type="Proteomes" id="UP000286134"/>
    </source>
</evidence>
<dbReference type="AlphaFoldDB" id="A0A420HP36"/>
<accession>A0A420HP36</accession>
<organism evidence="1 2">
    <name type="scientific">Erysiphe neolycopersici</name>
    <dbReference type="NCBI Taxonomy" id="212602"/>
    <lineage>
        <taxon>Eukaryota</taxon>
        <taxon>Fungi</taxon>
        <taxon>Dikarya</taxon>
        <taxon>Ascomycota</taxon>
        <taxon>Pezizomycotina</taxon>
        <taxon>Leotiomycetes</taxon>
        <taxon>Erysiphales</taxon>
        <taxon>Erysiphaceae</taxon>
        <taxon>Erysiphe</taxon>
    </lineage>
</organism>
<comment type="caution">
    <text evidence="1">The sequence shown here is derived from an EMBL/GenBank/DDBJ whole genome shotgun (WGS) entry which is preliminary data.</text>
</comment>
<dbReference type="EMBL" id="MCFK01006281">
    <property type="protein sequence ID" value="RKF59129.1"/>
    <property type="molecule type" value="Genomic_DNA"/>
</dbReference>
<protein>
    <submittedName>
        <fullName evidence="1">Uncharacterized protein</fullName>
    </submittedName>
</protein>
<dbReference type="Proteomes" id="UP000286134">
    <property type="component" value="Unassembled WGS sequence"/>
</dbReference>
<keyword evidence="2" id="KW-1185">Reference proteome</keyword>
<name>A0A420HP36_9PEZI</name>
<reference evidence="1 2" key="1">
    <citation type="journal article" date="2018" name="BMC Genomics">
        <title>Comparative genome analyses reveal sequence features reflecting distinct modes of host-adaptation between dicot and monocot powdery mildew.</title>
        <authorList>
            <person name="Wu Y."/>
            <person name="Ma X."/>
            <person name="Pan Z."/>
            <person name="Kale S.D."/>
            <person name="Song Y."/>
            <person name="King H."/>
            <person name="Zhang Q."/>
            <person name="Presley C."/>
            <person name="Deng X."/>
            <person name="Wei C.I."/>
            <person name="Xiao S."/>
        </authorList>
    </citation>
    <scope>NUCLEOTIDE SEQUENCE [LARGE SCALE GENOMIC DNA]</scope>
    <source>
        <strain evidence="1">UMSG2</strain>
    </source>
</reference>
<evidence type="ECO:0000313" key="1">
    <source>
        <dbReference type="EMBL" id="RKF59129.1"/>
    </source>
</evidence>
<sequence length="65" mass="7746">MELLLLANLWEAFVEDFENFTTKTFEIASKDSLRKLRDFPRENGIFVYKKVRTPIARELTFQCSQ</sequence>
<gene>
    <name evidence="1" type="ORF">OnM2_062051</name>
</gene>